<feature type="binding site" evidence="9">
    <location>
        <position position="124"/>
    </location>
    <ligand>
        <name>5-phospho-alpha-D-ribose 1-diphosphate</name>
        <dbReference type="ChEBI" id="CHEBI:58017"/>
        <note>ligand shared between dimeric partners</note>
    </ligand>
</feature>
<evidence type="ECO:0000256" key="1">
    <source>
        <dbReference type="ARBA" id="ARBA00003769"/>
    </source>
</evidence>
<evidence type="ECO:0000256" key="8">
    <source>
        <dbReference type="ARBA" id="ARBA00022975"/>
    </source>
</evidence>
<comment type="caution">
    <text evidence="11">The sequence shown here is derived from an EMBL/GenBank/DDBJ whole genome shotgun (WGS) entry which is preliminary data.</text>
</comment>
<dbReference type="Pfam" id="PF00156">
    <property type="entry name" value="Pribosyltran"/>
    <property type="match status" value="1"/>
</dbReference>
<evidence type="ECO:0000313" key="12">
    <source>
        <dbReference type="Proteomes" id="UP000252530"/>
    </source>
</evidence>
<evidence type="ECO:0000256" key="2">
    <source>
        <dbReference type="ARBA" id="ARBA00004889"/>
    </source>
</evidence>
<dbReference type="RefSeq" id="WP_113859686.1">
    <property type="nucleotide sequence ID" value="NZ_PDCG01000002.1"/>
</dbReference>
<dbReference type="GO" id="GO:0004588">
    <property type="term" value="F:orotate phosphoribosyltransferase activity"/>
    <property type="evidence" value="ECO:0007669"/>
    <property type="project" value="UniProtKB-UniRule"/>
</dbReference>
<keyword evidence="7 9" id="KW-0808">Transferase</keyword>
<evidence type="ECO:0000256" key="3">
    <source>
        <dbReference type="ARBA" id="ARBA00006340"/>
    </source>
</evidence>
<evidence type="ECO:0000256" key="4">
    <source>
        <dbReference type="ARBA" id="ARBA00011738"/>
    </source>
</evidence>
<feature type="binding site" evidence="9">
    <location>
        <position position="178"/>
    </location>
    <ligand>
        <name>orotate</name>
        <dbReference type="ChEBI" id="CHEBI:30839"/>
    </ligand>
</feature>
<dbReference type="SUPFAM" id="SSF53271">
    <property type="entry name" value="PRTase-like"/>
    <property type="match status" value="1"/>
</dbReference>
<reference evidence="11 12" key="1">
    <citation type="submission" date="2017-10" db="EMBL/GenBank/DDBJ databases">
        <title>Bifidobacterium xylocopum sp. nov. and Bifidobacterium aemilianum sp. nov., from the carpenter bee (Xylocopa violacea) digestive tract.</title>
        <authorList>
            <person name="Alberoni D."/>
            <person name="Baffoni L."/>
            <person name="Di Gioia D."/>
            <person name="Gaggia F."/>
            <person name="Biavati B."/>
        </authorList>
    </citation>
    <scope>NUCLEOTIDE SEQUENCE [LARGE SCALE GENOMIC DNA]</scope>
    <source>
        <strain evidence="11 12">XV10</strain>
    </source>
</reference>
<organism evidence="11 12">
    <name type="scientific">Bifidobacterium aemilianum</name>
    <dbReference type="NCBI Taxonomy" id="2493120"/>
    <lineage>
        <taxon>Bacteria</taxon>
        <taxon>Bacillati</taxon>
        <taxon>Actinomycetota</taxon>
        <taxon>Actinomycetes</taxon>
        <taxon>Bifidobacteriales</taxon>
        <taxon>Bifidobacteriaceae</taxon>
        <taxon>Bifidobacterium</taxon>
    </lineage>
</organism>
<dbReference type="Proteomes" id="UP000252530">
    <property type="component" value="Unassembled WGS sequence"/>
</dbReference>
<gene>
    <name evidence="9" type="primary">pyrE</name>
    <name evidence="11" type="ORF">CRD60_02140</name>
</gene>
<dbReference type="AlphaFoldDB" id="A0A366K9T0"/>
<sequence>MEQDSTQQIKDRRTRGLDQRFTEFLLQSGALKFGDFTLKSGRRSPYYINSGAFDDGRKIATLGAFYAEKIVQSMDQGALPEAIDSIFGPSYKGVPLAVASSIALASMHGMNVGYTFDRKQPKDHGDGGMIIGRQLEDGMKVLLVDDVMTAGTAVHEVMPKIRAAADVEVVGMVISVDRMEKPDGFDKPAIESIQEEFGFPVLAIANVREIFAAAEIIKDAAGNSLLTEDLKVRATAYLEAYGA</sequence>
<evidence type="ECO:0000259" key="10">
    <source>
        <dbReference type="Pfam" id="PF00156"/>
    </source>
</evidence>
<dbReference type="EC" id="2.4.2.10" evidence="5 9"/>
<dbReference type="HAMAP" id="MF_01208">
    <property type="entry name" value="PyrE"/>
    <property type="match status" value="1"/>
</dbReference>
<dbReference type="Gene3D" id="3.40.50.2020">
    <property type="match status" value="1"/>
</dbReference>
<feature type="domain" description="Phosphoribosyltransferase" evidence="10">
    <location>
        <begin position="52"/>
        <end position="199"/>
    </location>
</feature>
<dbReference type="GO" id="GO:0000287">
    <property type="term" value="F:magnesium ion binding"/>
    <property type="evidence" value="ECO:0007669"/>
    <property type="project" value="UniProtKB-UniRule"/>
</dbReference>
<keyword evidence="6 9" id="KW-0328">Glycosyltransferase</keyword>
<dbReference type="GO" id="GO:0046132">
    <property type="term" value="P:pyrimidine ribonucleoside biosynthetic process"/>
    <property type="evidence" value="ECO:0007669"/>
    <property type="project" value="TreeGrafter"/>
</dbReference>
<comment type="similarity">
    <text evidence="3 9">Belongs to the purine/pyrimidine phosphoribosyltransferase family. PyrE subfamily.</text>
</comment>
<keyword evidence="8 9" id="KW-0665">Pyrimidine biosynthesis</keyword>
<evidence type="ECO:0000256" key="5">
    <source>
        <dbReference type="ARBA" id="ARBA00011971"/>
    </source>
</evidence>
<protein>
    <recommendedName>
        <fullName evidence="5 9">Orotate phosphoribosyltransferase</fullName>
        <shortName evidence="9">OPRT</shortName>
        <shortName evidence="9">OPRTase</shortName>
        <ecNumber evidence="5 9">2.4.2.10</ecNumber>
    </recommendedName>
</protein>
<dbReference type="OrthoDB" id="9779060at2"/>
<keyword evidence="12" id="KW-1185">Reference proteome</keyword>
<evidence type="ECO:0000256" key="7">
    <source>
        <dbReference type="ARBA" id="ARBA00022679"/>
    </source>
</evidence>
<keyword evidence="9" id="KW-0460">Magnesium</keyword>
<comment type="function">
    <text evidence="1 9">Catalyzes the transfer of a ribosyl phosphate group from 5-phosphoribose 1-diphosphate to orotate, leading to the formation of orotidine monophosphate (OMP).</text>
</comment>
<dbReference type="GO" id="GO:0005737">
    <property type="term" value="C:cytoplasm"/>
    <property type="evidence" value="ECO:0007669"/>
    <property type="project" value="TreeGrafter"/>
</dbReference>
<dbReference type="EMBL" id="PDCG01000002">
    <property type="protein sequence ID" value="RBP98002.1"/>
    <property type="molecule type" value="Genomic_DNA"/>
</dbReference>
<evidence type="ECO:0000256" key="9">
    <source>
        <dbReference type="HAMAP-Rule" id="MF_01208"/>
    </source>
</evidence>
<feature type="binding site" evidence="9">
    <location>
        <position position="149"/>
    </location>
    <ligand>
        <name>orotate</name>
        <dbReference type="ChEBI" id="CHEBI:30839"/>
    </ligand>
</feature>
<dbReference type="InterPro" id="IPR023031">
    <property type="entry name" value="OPRT"/>
</dbReference>
<accession>A0A366K9T0</accession>
<feature type="binding site" evidence="9">
    <location>
        <position position="118"/>
    </location>
    <ligand>
        <name>5-phospho-alpha-D-ribose 1-diphosphate</name>
        <dbReference type="ChEBI" id="CHEBI:58017"/>
        <note>ligand shared between dimeric partners</note>
    </ligand>
</feature>
<comment type="caution">
    <text evidence="9">Lacks conserved residue(s) required for the propagation of feature annotation.</text>
</comment>
<dbReference type="PANTHER" id="PTHR46683">
    <property type="entry name" value="OROTATE PHOSPHORIBOSYLTRANSFERASE 1-RELATED"/>
    <property type="match status" value="1"/>
</dbReference>
<proteinExistence type="inferred from homology"/>
<comment type="pathway">
    <text evidence="2 9">Pyrimidine metabolism; UMP biosynthesis via de novo pathway; UMP from orotate: step 1/2.</text>
</comment>
<dbReference type="GO" id="GO:0044205">
    <property type="term" value="P:'de novo' UMP biosynthetic process"/>
    <property type="evidence" value="ECO:0007669"/>
    <property type="project" value="UniProtKB-UniRule"/>
</dbReference>
<feature type="binding site" description="in other chain" evidence="9">
    <location>
        <position position="39"/>
    </location>
    <ligand>
        <name>5-phospho-alpha-D-ribose 1-diphosphate</name>
        <dbReference type="ChEBI" id="CHEBI:58017"/>
        <note>ligand shared between dimeric partners</note>
    </ligand>
</feature>
<dbReference type="PANTHER" id="PTHR46683:SF1">
    <property type="entry name" value="OROTATE PHOSPHORIBOSYLTRANSFERASE 1-RELATED"/>
    <property type="match status" value="1"/>
</dbReference>
<dbReference type="NCBIfam" id="TIGR00336">
    <property type="entry name" value="pyrE"/>
    <property type="match status" value="1"/>
</dbReference>
<dbReference type="InterPro" id="IPR000836">
    <property type="entry name" value="PRTase_dom"/>
</dbReference>
<evidence type="ECO:0000256" key="6">
    <source>
        <dbReference type="ARBA" id="ARBA00022676"/>
    </source>
</evidence>
<name>A0A366K9T0_9BIFI</name>
<comment type="cofactor">
    <cofactor evidence="9">
        <name>Mg(2+)</name>
        <dbReference type="ChEBI" id="CHEBI:18420"/>
    </cofactor>
</comment>
<comment type="catalytic activity">
    <reaction evidence="9">
        <text>orotidine 5'-phosphate + diphosphate = orotate + 5-phospho-alpha-D-ribose 1-diphosphate</text>
        <dbReference type="Rhea" id="RHEA:10380"/>
        <dbReference type="ChEBI" id="CHEBI:30839"/>
        <dbReference type="ChEBI" id="CHEBI:33019"/>
        <dbReference type="ChEBI" id="CHEBI:57538"/>
        <dbReference type="ChEBI" id="CHEBI:58017"/>
        <dbReference type="EC" id="2.4.2.10"/>
    </reaction>
</comment>
<feature type="binding site" description="in other chain" evidence="9">
    <location>
        <begin position="145"/>
        <end position="153"/>
    </location>
    <ligand>
        <name>5-phospho-alpha-D-ribose 1-diphosphate</name>
        <dbReference type="ChEBI" id="CHEBI:58017"/>
        <note>ligand shared between dimeric partners</note>
    </ligand>
</feature>
<feature type="binding site" evidence="9">
    <location>
        <position position="122"/>
    </location>
    <ligand>
        <name>5-phospho-alpha-D-ribose 1-diphosphate</name>
        <dbReference type="ChEBI" id="CHEBI:58017"/>
        <note>ligand shared between dimeric partners</note>
    </ligand>
</feature>
<dbReference type="InterPro" id="IPR004467">
    <property type="entry name" value="Or_phspho_trans_dom"/>
</dbReference>
<dbReference type="CDD" id="cd06223">
    <property type="entry name" value="PRTases_typeI"/>
    <property type="match status" value="1"/>
</dbReference>
<feature type="binding site" description="in other chain" evidence="9">
    <location>
        <begin position="91"/>
        <end position="92"/>
    </location>
    <ligand>
        <name>5-phospho-alpha-D-ribose 1-diphosphate</name>
        <dbReference type="ChEBI" id="CHEBI:58017"/>
        <note>ligand shared between dimeric partners</note>
    </ligand>
</feature>
<dbReference type="InterPro" id="IPR029057">
    <property type="entry name" value="PRTase-like"/>
</dbReference>
<dbReference type="UniPathway" id="UPA00070">
    <property type="reaction ID" value="UER00119"/>
</dbReference>
<evidence type="ECO:0000313" key="11">
    <source>
        <dbReference type="EMBL" id="RBP98002.1"/>
    </source>
</evidence>
<feature type="binding site" description="in other chain" evidence="9">
    <location>
        <position position="119"/>
    </location>
    <ligand>
        <name>5-phospho-alpha-D-ribose 1-diphosphate</name>
        <dbReference type="ChEBI" id="CHEBI:58017"/>
        <note>ligand shared between dimeric partners</note>
    </ligand>
</feature>
<comment type="subunit">
    <text evidence="4 9">Homodimer.</text>
</comment>
<dbReference type="GO" id="GO:0006207">
    <property type="term" value="P:'de novo' pyrimidine nucleobase biosynthetic process"/>
    <property type="evidence" value="ECO:0007669"/>
    <property type="project" value="TreeGrafter"/>
</dbReference>